<dbReference type="EMBL" id="LZZI01000104">
    <property type="protein sequence ID" value="OOM58315.1"/>
    <property type="molecule type" value="Genomic_DNA"/>
</dbReference>
<evidence type="ECO:0000313" key="9">
    <source>
        <dbReference type="Proteomes" id="UP000190973"/>
    </source>
</evidence>
<evidence type="ECO:0000256" key="2">
    <source>
        <dbReference type="ARBA" id="ARBA00022840"/>
    </source>
</evidence>
<dbReference type="GO" id="GO:0006508">
    <property type="term" value="P:proteolysis"/>
    <property type="evidence" value="ECO:0007669"/>
    <property type="project" value="UniProtKB-KW"/>
</dbReference>
<keyword evidence="2 5" id="KW-0067">ATP-binding</keyword>
<dbReference type="Gene3D" id="3.40.50.300">
    <property type="entry name" value="P-loop containing nucleotide triphosphate hydrolases"/>
    <property type="match status" value="1"/>
</dbReference>
<dbReference type="GO" id="GO:0005524">
    <property type="term" value="F:ATP binding"/>
    <property type="evidence" value="ECO:0007669"/>
    <property type="project" value="UniProtKB-KW"/>
</dbReference>
<keyword evidence="8" id="KW-0378">Hydrolase</keyword>
<evidence type="ECO:0000256" key="1">
    <source>
        <dbReference type="ARBA" id="ARBA00022741"/>
    </source>
</evidence>
<keyword evidence="4" id="KW-0802">TPR repeat</keyword>
<dbReference type="InterPro" id="IPR003959">
    <property type="entry name" value="ATPase_AAA_core"/>
</dbReference>
<dbReference type="Pfam" id="PF00004">
    <property type="entry name" value="AAA"/>
    <property type="match status" value="1"/>
</dbReference>
<keyword evidence="3" id="KW-0175">Coiled coil</keyword>
<dbReference type="SMART" id="SM00382">
    <property type="entry name" value="AAA"/>
    <property type="match status" value="1"/>
</dbReference>
<comment type="caution">
    <text evidence="8">The sequence shown here is derived from an EMBL/GenBank/DDBJ whole genome shotgun (WGS) entry which is preliminary data.</text>
</comment>
<dbReference type="AlphaFoldDB" id="A0A1S8RZ84"/>
<comment type="similarity">
    <text evidence="5">Belongs to the AAA ATPase family.</text>
</comment>
<evidence type="ECO:0000256" key="6">
    <source>
        <dbReference type="SAM" id="MobiDB-lite"/>
    </source>
</evidence>
<evidence type="ECO:0000259" key="7">
    <source>
        <dbReference type="SMART" id="SM00382"/>
    </source>
</evidence>
<evidence type="ECO:0000313" key="8">
    <source>
        <dbReference type="EMBL" id="OOM58315.1"/>
    </source>
</evidence>
<dbReference type="SUPFAM" id="SSF52540">
    <property type="entry name" value="P-loop containing nucleoside triphosphate hydrolases"/>
    <property type="match status" value="1"/>
</dbReference>
<gene>
    <name evidence="8" type="primary">ftsH_3</name>
    <name evidence="8" type="ORF">CLBCK_40580</name>
</gene>
<dbReference type="PANTHER" id="PTHR23077">
    <property type="entry name" value="AAA-FAMILY ATPASE"/>
    <property type="match status" value="1"/>
</dbReference>
<dbReference type="EC" id="3.4.24.-" evidence="8"/>
<dbReference type="Gene3D" id="1.10.8.60">
    <property type="match status" value="1"/>
</dbReference>
<evidence type="ECO:0000256" key="3">
    <source>
        <dbReference type="ARBA" id="ARBA00023054"/>
    </source>
</evidence>
<dbReference type="GO" id="GO:0016887">
    <property type="term" value="F:ATP hydrolysis activity"/>
    <property type="evidence" value="ECO:0007669"/>
    <property type="project" value="InterPro"/>
</dbReference>
<organism evidence="8 9">
    <name type="scientific">Clostridium beijerinckii</name>
    <name type="common">Clostridium MP</name>
    <dbReference type="NCBI Taxonomy" id="1520"/>
    <lineage>
        <taxon>Bacteria</taxon>
        <taxon>Bacillati</taxon>
        <taxon>Bacillota</taxon>
        <taxon>Clostridia</taxon>
        <taxon>Eubacteriales</taxon>
        <taxon>Clostridiaceae</taxon>
        <taxon>Clostridium</taxon>
    </lineage>
</organism>
<keyword evidence="8" id="KW-0482">Metalloprotease</keyword>
<sequence>MNKIDLIKKIVETNKEDASSWYLLGIEYKEIGQSKEALSAFTEALKYCNDEIKIKIIEELSSLKIGESSETKESLEKEEHANEEESRNAEELPKLEVVKIEAEDNVIYFETRKTLNNNDIVTFEDVGGLGAVKKAISMKIIKPFENQGLFSMFNKKIGGGVLLFGPPGCGKTFIAKATAGECKAKFINVHITDILDKYIGQSEKNISSMFEEAKIKKPCVLFFDEIDTLGYSRLKLSSQHLRGVIDQFLCEMDGLDSSKDKVMIIGATNTPWDIDTAFKRPGRFDRVIFVEPPDKEARKAIFKLKLEGKPIDNIDYNILAKSTELYSGADIENVVDMAAEKVIEEIIECGVERKINQKDLMDVIKQTHPSTIEWLKTVKNYITYSNQSGFYDDVKKYISSVKNI</sequence>
<dbReference type="InterPro" id="IPR050168">
    <property type="entry name" value="AAA_ATPase_domain"/>
</dbReference>
<evidence type="ECO:0000256" key="5">
    <source>
        <dbReference type="RuleBase" id="RU003651"/>
    </source>
</evidence>
<proteinExistence type="inferred from homology"/>
<protein>
    <submittedName>
        <fullName evidence="8">ATP-dependent zinc metalloprotease FtsH</fullName>
        <ecNumber evidence="8">3.4.24.-</ecNumber>
    </submittedName>
</protein>
<accession>A0A1S8RZ84</accession>
<feature type="region of interest" description="Disordered" evidence="6">
    <location>
        <begin position="68"/>
        <end position="90"/>
    </location>
</feature>
<feature type="domain" description="AAA+ ATPase" evidence="7">
    <location>
        <begin position="157"/>
        <end position="294"/>
    </location>
</feature>
<dbReference type="GO" id="GO:0008237">
    <property type="term" value="F:metallopeptidase activity"/>
    <property type="evidence" value="ECO:0007669"/>
    <property type="project" value="UniProtKB-KW"/>
</dbReference>
<dbReference type="InterPro" id="IPR003960">
    <property type="entry name" value="ATPase_AAA_CS"/>
</dbReference>
<dbReference type="InterPro" id="IPR003593">
    <property type="entry name" value="AAA+_ATPase"/>
</dbReference>
<feature type="repeat" description="TPR" evidence="4">
    <location>
        <begin position="18"/>
        <end position="51"/>
    </location>
</feature>
<dbReference type="FunFam" id="3.40.50.300:FF:001025">
    <property type="entry name" value="ATPase family, AAA domain-containing 2B"/>
    <property type="match status" value="1"/>
</dbReference>
<dbReference type="Gene3D" id="1.25.40.10">
    <property type="entry name" value="Tetratricopeptide repeat domain"/>
    <property type="match status" value="1"/>
</dbReference>
<keyword evidence="8" id="KW-0645">Protease</keyword>
<dbReference type="SUPFAM" id="SSF48452">
    <property type="entry name" value="TPR-like"/>
    <property type="match status" value="1"/>
</dbReference>
<dbReference type="Pfam" id="PF17862">
    <property type="entry name" value="AAA_lid_3"/>
    <property type="match status" value="1"/>
</dbReference>
<evidence type="ECO:0000256" key="4">
    <source>
        <dbReference type="PROSITE-ProRule" id="PRU00339"/>
    </source>
</evidence>
<dbReference type="PROSITE" id="PS50005">
    <property type="entry name" value="TPR"/>
    <property type="match status" value="1"/>
</dbReference>
<dbReference type="InterPro" id="IPR027417">
    <property type="entry name" value="P-loop_NTPase"/>
</dbReference>
<dbReference type="RefSeq" id="WP_077840344.1">
    <property type="nucleotide sequence ID" value="NZ_JABTAE010000001.1"/>
</dbReference>
<keyword evidence="1 5" id="KW-0547">Nucleotide-binding</keyword>
<dbReference type="PROSITE" id="PS00674">
    <property type="entry name" value="AAA"/>
    <property type="match status" value="1"/>
</dbReference>
<dbReference type="InterPro" id="IPR019734">
    <property type="entry name" value="TPR_rpt"/>
</dbReference>
<dbReference type="PANTHER" id="PTHR23077:SF171">
    <property type="entry name" value="NUCLEAR VALOSIN-CONTAINING PROTEIN-LIKE"/>
    <property type="match status" value="1"/>
</dbReference>
<dbReference type="InterPro" id="IPR011990">
    <property type="entry name" value="TPR-like_helical_dom_sf"/>
</dbReference>
<reference evidence="8 9" key="1">
    <citation type="submission" date="2016-05" db="EMBL/GenBank/DDBJ databases">
        <title>Microbial solvent formation.</title>
        <authorList>
            <person name="Poehlein A."/>
            <person name="Montoya Solano J.D."/>
            <person name="Flitsch S."/>
            <person name="Krabben P."/>
            <person name="Duerre P."/>
            <person name="Daniel R."/>
        </authorList>
    </citation>
    <scope>NUCLEOTIDE SEQUENCE [LARGE SCALE GENOMIC DNA]</scope>
    <source>
        <strain evidence="8 9">DSM 53</strain>
    </source>
</reference>
<dbReference type="Proteomes" id="UP000190973">
    <property type="component" value="Unassembled WGS sequence"/>
</dbReference>
<name>A0A1S8RZ84_CLOBE</name>
<dbReference type="InterPro" id="IPR041569">
    <property type="entry name" value="AAA_lid_3"/>
</dbReference>